<dbReference type="Gene3D" id="3.30.70.1430">
    <property type="entry name" value="Multidrug efflux transporter AcrB pore domain"/>
    <property type="match status" value="2"/>
</dbReference>
<evidence type="ECO:0000256" key="4">
    <source>
        <dbReference type="ARBA" id="ARBA00022692"/>
    </source>
</evidence>
<reference evidence="8 9" key="1">
    <citation type="submission" date="2020-04" db="EMBL/GenBank/DDBJ databases">
        <title>Metagenomic profiling of ammonia- and methane-oxidizing microorganisms in a Dutch drinking water treatment plant.</title>
        <authorList>
            <person name="Poghosyan L."/>
            <person name="Leucker S."/>
        </authorList>
    </citation>
    <scope>NUCLEOTIDE SEQUENCE [LARGE SCALE GENOMIC DNA]</scope>
    <source>
        <strain evidence="8">S-RSF-IL-03</strain>
    </source>
</reference>
<dbReference type="NCBIfam" id="TIGR00914">
    <property type="entry name" value="2A0601"/>
    <property type="match status" value="1"/>
</dbReference>
<dbReference type="SUPFAM" id="SSF82714">
    <property type="entry name" value="Multidrug efflux transporter AcrB TolC docking domain, DN and DC subdomains"/>
    <property type="match status" value="2"/>
</dbReference>
<dbReference type="PANTHER" id="PTHR32063">
    <property type="match status" value="1"/>
</dbReference>
<dbReference type="Pfam" id="PF00873">
    <property type="entry name" value="ACR_tran"/>
    <property type="match status" value="1"/>
</dbReference>
<feature type="transmembrane region" description="Helical" evidence="7">
    <location>
        <begin position="398"/>
        <end position="417"/>
    </location>
</feature>
<feature type="transmembrane region" description="Helical" evidence="7">
    <location>
        <begin position="452"/>
        <end position="471"/>
    </location>
</feature>
<sequence length="1070" mass="116125">MERIISFSIRQRWLVLLATLGMAALGLYSFGHLPIDAVPDITNVQVQINTPVEALSPLEVEKRITFPIEWAMGGIPGVEQVRSLSRYGLSQLTVIFKDGTDIYFARQLVNQRLQEARESLPSGVEPTMGPISSGLGEIFMWTVEAETSARRPDGRRYTLTDLRTIQDWFVRPQVRTVPGVTEVNSIGGFEKQFHVTPDPAKLLAHGLSFRDVFEALARNNSNAGAGYIEHGDEQYLIRSTGLVQTLADIENVVLRTSDGTPVRVRDVATVEIGQELRTGAATDRGEEAVLGTAIMLIGENSRTVSKRVAEKMEDVNRSLPDGLRTRTLYDRTYLVEATLRTVRNNLFEGALLVVVVLFLLLGNLRAALIVAMAIPFSMLFAITGMVQRNISGNLMSLGAIDFGIIVDGAVVMVENIVRRFAHRQRDLGRLLSHRERLEEAFLSSREVARPTLFGVAIIMIVYLPILTLSGIEGRMFKPMASVVLLALAGALILTFTFVPAAVAVFLRGRVAEDENFLLRFARRAYEPALEWALRRRGLILGAAAVLVVACGFLASRMGSEFVPKLGEGALAIQPARIPSISLRASVAMQKQVETLIRREFPDEVSDIFARTGTAEIATDPMGPNVSDTYVMLTPRSKWKKARTQEELAEAIEEKVKLLAGQNFEISQPIELRFNELIAGVRSDLAVKVFGDDLATMTVAANRISRILSSIRGAADVKVEQTAGLPVLTVDVDREAIARYGLSVADVQELVSTATGGSTVGEVLEGDQRFDLVVRLPEHIRRDLHAIESLPVPIPASEPQPQALALASSSHSEAHRAHVPLGAVARISLLEGPNQVSREDGKRRVVVQANVRGRDLGTFVAEAQRRVQQEVQLPPGYWIRWGGQFENLAAARNRLAVVVPLALFLILVLLFMTFGSIPQTLLVFTGVPLALTGGIIALAIRGLPLSISAGVGFIALSGVAVLNGLVIVSFINALRDRGVPLDQAIREGSVTRLRPVLMTALVASLGFVPMALAHGTGAEVQRPLATVVIGGIISSTLLTLIVIPVLYRLLASRAKAAGTDHEATAPAGESA</sequence>
<dbReference type="PANTHER" id="PTHR32063:SF24">
    <property type="entry name" value="CATION EFFLUX SYSTEM (ACRB_ACRD_ACRF FAMILY)"/>
    <property type="match status" value="1"/>
</dbReference>
<dbReference type="SUPFAM" id="SSF82693">
    <property type="entry name" value="Multidrug efflux transporter AcrB pore domain, PN1, PN2, PC1 and PC2 subdomains"/>
    <property type="match status" value="2"/>
</dbReference>
<evidence type="ECO:0000256" key="3">
    <source>
        <dbReference type="ARBA" id="ARBA00022475"/>
    </source>
</evidence>
<accession>A0A849SMZ1</accession>
<dbReference type="Proteomes" id="UP000580839">
    <property type="component" value="Unassembled WGS sequence"/>
</dbReference>
<feature type="transmembrane region" description="Helical" evidence="7">
    <location>
        <begin position="894"/>
        <end position="913"/>
    </location>
</feature>
<feature type="transmembrane region" description="Helical" evidence="7">
    <location>
        <begin position="951"/>
        <end position="973"/>
    </location>
</feature>
<keyword evidence="4 7" id="KW-0812">Transmembrane</keyword>
<evidence type="ECO:0000256" key="2">
    <source>
        <dbReference type="ARBA" id="ARBA00022448"/>
    </source>
</evidence>
<evidence type="ECO:0000256" key="5">
    <source>
        <dbReference type="ARBA" id="ARBA00022989"/>
    </source>
</evidence>
<evidence type="ECO:0000256" key="1">
    <source>
        <dbReference type="ARBA" id="ARBA00004651"/>
    </source>
</evidence>
<feature type="transmembrane region" description="Helical" evidence="7">
    <location>
        <begin position="994"/>
        <end position="1011"/>
    </location>
</feature>
<keyword evidence="3" id="KW-1003">Cell membrane</keyword>
<dbReference type="InterPro" id="IPR004763">
    <property type="entry name" value="CusA-like"/>
</dbReference>
<protein>
    <submittedName>
        <fullName evidence="8">CusA/CzcA family heavy metal efflux RND transporter</fullName>
    </submittedName>
</protein>
<feature type="transmembrane region" description="Helical" evidence="7">
    <location>
        <begin position="537"/>
        <end position="555"/>
    </location>
</feature>
<dbReference type="InterPro" id="IPR027463">
    <property type="entry name" value="AcrB_DN_DC_subdom"/>
</dbReference>
<dbReference type="GO" id="GO:0005886">
    <property type="term" value="C:plasma membrane"/>
    <property type="evidence" value="ECO:0007669"/>
    <property type="project" value="UniProtKB-SubCell"/>
</dbReference>
<evidence type="ECO:0000313" key="8">
    <source>
        <dbReference type="EMBL" id="NOT32800.1"/>
    </source>
</evidence>
<dbReference type="SUPFAM" id="SSF82866">
    <property type="entry name" value="Multidrug efflux transporter AcrB transmembrane domain"/>
    <property type="match status" value="2"/>
</dbReference>
<dbReference type="Gene3D" id="3.30.70.1320">
    <property type="entry name" value="Multidrug efflux transporter AcrB pore domain like"/>
    <property type="match status" value="1"/>
</dbReference>
<dbReference type="Gene3D" id="1.20.1640.10">
    <property type="entry name" value="Multidrug efflux transporter AcrB transmembrane domain"/>
    <property type="match status" value="2"/>
</dbReference>
<comment type="subcellular location">
    <subcellularLocation>
        <location evidence="1">Cell membrane</location>
        <topology evidence="1">Multi-pass membrane protein</topology>
    </subcellularLocation>
</comment>
<dbReference type="Gene3D" id="3.30.70.1440">
    <property type="entry name" value="Multidrug efflux transporter AcrB pore domain"/>
    <property type="match status" value="1"/>
</dbReference>
<keyword evidence="2" id="KW-0813">Transport</keyword>
<evidence type="ECO:0000256" key="6">
    <source>
        <dbReference type="ARBA" id="ARBA00023136"/>
    </source>
</evidence>
<dbReference type="AlphaFoldDB" id="A0A849SMZ1"/>
<comment type="caution">
    <text evidence="8">The sequence shown here is derived from an EMBL/GenBank/DDBJ whole genome shotgun (WGS) entry which is preliminary data.</text>
</comment>
<evidence type="ECO:0000313" key="9">
    <source>
        <dbReference type="Proteomes" id="UP000580839"/>
    </source>
</evidence>
<feature type="transmembrane region" description="Helical" evidence="7">
    <location>
        <begin position="920"/>
        <end position="939"/>
    </location>
</feature>
<dbReference type="GO" id="GO:0008324">
    <property type="term" value="F:monoatomic cation transmembrane transporter activity"/>
    <property type="evidence" value="ECO:0007669"/>
    <property type="project" value="InterPro"/>
</dbReference>
<organism evidence="8 9">
    <name type="scientific">Eiseniibacteriota bacterium</name>
    <dbReference type="NCBI Taxonomy" id="2212470"/>
    <lineage>
        <taxon>Bacteria</taxon>
        <taxon>Candidatus Eiseniibacteriota</taxon>
    </lineage>
</organism>
<keyword evidence="5 7" id="KW-1133">Transmembrane helix</keyword>
<gene>
    <name evidence="8" type="ORF">HOP12_01385</name>
</gene>
<feature type="transmembrane region" description="Helical" evidence="7">
    <location>
        <begin position="345"/>
        <end position="361"/>
    </location>
</feature>
<feature type="transmembrane region" description="Helical" evidence="7">
    <location>
        <begin position="483"/>
        <end position="506"/>
    </location>
</feature>
<name>A0A849SMZ1_UNCEI</name>
<dbReference type="InterPro" id="IPR001036">
    <property type="entry name" value="Acrflvin-R"/>
</dbReference>
<evidence type="ECO:0000256" key="7">
    <source>
        <dbReference type="SAM" id="Phobius"/>
    </source>
</evidence>
<dbReference type="EMBL" id="JABFRW010000014">
    <property type="protein sequence ID" value="NOT32800.1"/>
    <property type="molecule type" value="Genomic_DNA"/>
</dbReference>
<keyword evidence="6 7" id="KW-0472">Membrane</keyword>
<feature type="transmembrane region" description="Helical" evidence="7">
    <location>
        <begin position="12"/>
        <end position="31"/>
    </location>
</feature>
<feature type="transmembrane region" description="Helical" evidence="7">
    <location>
        <begin position="1023"/>
        <end position="1046"/>
    </location>
</feature>
<dbReference type="PRINTS" id="PR00702">
    <property type="entry name" value="ACRIFLAVINRP"/>
</dbReference>
<proteinExistence type="predicted"/>
<dbReference type="Gene3D" id="3.30.2090.10">
    <property type="entry name" value="Multidrug efflux transporter AcrB TolC docking domain, DN and DC subdomains"/>
    <property type="match status" value="2"/>
</dbReference>
<feature type="transmembrane region" description="Helical" evidence="7">
    <location>
        <begin position="368"/>
        <end position="386"/>
    </location>
</feature>
<dbReference type="GO" id="GO:0042910">
    <property type="term" value="F:xenobiotic transmembrane transporter activity"/>
    <property type="evidence" value="ECO:0007669"/>
    <property type="project" value="TreeGrafter"/>
</dbReference>